<dbReference type="AlphaFoldDB" id="A0A413SX37"/>
<dbReference type="EMBL" id="QSFT01000029">
    <property type="protein sequence ID" value="RHA73908.1"/>
    <property type="molecule type" value="Genomic_DNA"/>
</dbReference>
<sequence>MLSIIIPTHNRLEMLKELLKSLEKQTFQDIEVIIVSDNCSDGTNNFLLSTQFPSTWKYIINEIPLNAGKSRRKGFLESKGEYVAFIDDDDYFIDPHFYERAISIFSQYPELSVVAANSINKYEDTLKYEKVCINIEGYVKGMEYMSGFQFKWYKPNPSFAVFRREKLIAAGIDNMYMVNDCPLYMRALLVGDIYIESDPVGIYRLHANNISKSISADFIIENLEEKNYIYHKLKKKNVDFSISLWWYKIVRITIDYFLGANPSKVETFKVLLWCKRHSHFSILLILYLLKISYSKKRMISLLFC</sequence>
<protein>
    <submittedName>
        <fullName evidence="2">Glycosyltransferase family 2 protein</fullName>
    </submittedName>
</protein>
<dbReference type="InterPro" id="IPR001173">
    <property type="entry name" value="Glyco_trans_2-like"/>
</dbReference>
<reference evidence="2 3" key="1">
    <citation type="submission" date="2018-08" db="EMBL/GenBank/DDBJ databases">
        <title>A genome reference for cultivated species of the human gut microbiota.</title>
        <authorList>
            <person name="Zou Y."/>
            <person name="Xue W."/>
            <person name="Luo G."/>
        </authorList>
    </citation>
    <scope>NUCLEOTIDE SEQUENCE [LARGE SCALE GENOMIC DNA]</scope>
    <source>
        <strain evidence="2 3">AM42-38</strain>
    </source>
</reference>
<dbReference type="InterPro" id="IPR029044">
    <property type="entry name" value="Nucleotide-diphossugar_trans"/>
</dbReference>
<dbReference type="GO" id="GO:0016758">
    <property type="term" value="F:hexosyltransferase activity"/>
    <property type="evidence" value="ECO:0007669"/>
    <property type="project" value="UniProtKB-ARBA"/>
</dbReference>
<comment type="caution">
    <text evidence="2">The sequence shown here is derived from an EMBL/GenBank/DDBJ whole genome shotgun (WGS) entry which is preliminary data.</text>
</comment>
<gene>
    <name evidence="2" type="ORF">DW921_11850</name>
</gene>
<dbReference type="Proteomes" id="UP000283855">
    <property type="component" value="Unassembled WGS sequence"/>
</dbReference>
<dbReference type="PANTHER" id="PTHR22916:SF3">
    <property type="entry name" value="UDP-GLCNAC:BETAGAL BETA-1,3-N-ACETYLGLUCOSAMINYLTRANSFERASE-LIKE PROTEIN 1"/>
    <property type="match status" value="1"/>
</dbReference>
<evidence type="ECO:0000313" key="3">
    <source>
        <dbReference type="Proteomes" id="UP000283855"/>
    </source>
</evidence>
<dbReference type="Pfam" id="PF00535">
    <property type="entry name" value="Glycos_transf_2"/>
    <property type="match status" value="1"/>
</dbReference>
<keyword evidence="2" id="KW-0808">Transferase</keyword>
<dbReference type="PANTHER" id="PTHR22916">
    <property type="entry name" value="GLYCOSYLTRANSFERASE"/>
    <property type="match status" value="1"/>
</dbReference>
<proteinExistence type="predicted"/>
<evidence type="ECO:0000259" key="1">
    <source>
        <dbReference type="Pfam" id="PF00535"/>
    </source>
</evidence>
<name>A0A413SX37_9BACT</name>
<organism evidence="2 3">
    <name type="scientific">Phocaeicola coprophilus</name>
    <dbReference type="NCBI Taxonomy" id="387090"/>
    <lineage>
        <taxon>Bacteria</taxon>
        <taxon>Pseudomonadati</taxon>
        <taxon>Bacteroidota</taxon>
        <taxon>Bacteroidia</taxon>
        <taxon>Bacteroidales</taxon>
        <taxon>Bacteroidaceae</taxon>
        <taxon>Phocaeicola</taxon>
    </lineage>
</organism>
<evidence type="ECO:0000313" key="2">
    <source>
        <dbReference type="EMBL" id="RHA73908.1"/>
    </source>
</evidence>
<dbReference type="RefSeq" id="WP_118400788.1">
    <property type="nucleotide sequence ID" value="NZ_CABJGD010000029.1"/>
</dbReference>
<feature type="domain" description="Glycosyltransferase 2-like" evidence="1">
    <location>
        <begin position="3"/>
        <end position="166"/>
    </location>
</feature>
<accession>A0A413SX37</accession>
<dbReference type="SUPFAM" id="SSF53448">
    <property type="entry name" value="Nucleotide-diphospho-sugar transferases"/>
    <property type="match status" value="1"/>
</dbReference>
<dbReference type="Gene3D" id="3.90.550.10">
    <property type="entry name" value="Spore Coat Polysaccharide Biosynthesis Protein SpsA, Chain A"/>
    <property type="match status" value="1"/>
</dbReference>
<dbReference type="CDD" id="cd00761">
    <property type="entry name" value="Glyco_tranf_GTA_type"/>
    <property type="match status" value="1"/>
</dbReference>